<dbReference type="Pfam" id="PF05201">
    <property type="entry name" value="GlutR_N"/>
    <property type="match status" value="1"/>
</dbReference>
<comment type="domain">
    <text evidence="4">Possesses an unusual extended V-shaped dimeric structure with each monomer consisting of three distinct domains arranged along a curved 'spinal' alpha-helix. The N-terminal catalytic domain specifically recognizes the glutamate moiety of the substrate. The second domain is the NADPH-binding domain, and the third C-terminal domain is responsible for dimerization.</text>
</comment>
<evidence type="ECO:0000313" key="7">
    <source>
        <dbReference type="EMBL" id="MBC8557356.1"/>
    </source>
</evidence>
<feature type="site" description="Important for activity" evidence="4">
    <location>
        <position position="95"/>
    </location>
</feature>
<dbReference type="Gene3D" id="3.30.460.30">
    <property type="entry name" value="Glutamyl-tRNA reductase, N-terminal domain"/>
    <property type="match status" value="1"/>
</dbReference>
<dbReference type="EMBL" id="JACRSW010000027">
    <property type="protein sequence ID" value="MBC8557356.1"/>
    <property type="molecule type" value="Genomic_DNA"/>
</dbReference>
<accession>A0ABR7MU69</accession>
<comment type="miscellaneous">
    <text evidence="4">During catalysis, the active site Cys acts as a nucleophile attacking the alpha-carbonyl group of tRNA-bound glutamate with the formation of a thioester intermediate between enzyme and glutamate, and the concomitant release of tRNA(Glu). The thioester intermediate is finally reduced by direct hydride transfer from NADPH, to form the product GSA.</text>
</comment>
<proteinExistence type="inferred from homology"/>
<dbReference type="InterPro" id="IPR000343">
    <property type="entry name" value="4pyrrol_synth_GluRdtase"/>
</dbReference>
<comment type="subunit">
    <text evidence="4">Homodimer.</text>
</comment>
<name>A0ABR7MU69_9FIRM</name>
<dbReference type="SUPFAM" id="SSF69742">
    <property type="entry name" value="Glutamyl tRNA-reductase catalytic, N-terminal domain"/>
    <property type="match status" value="1"/>
</dbReference>
<organism evidence="7 8">
    <name type="scientific">Jutongia hominis</name>
    <dbReference type="NCBI Taxonomy" id="2763664"/>
    <lineage>
        <taxon>Bacteria</taxon>
        <taxon>Bacillati</taxon>
        <taxon>Bacillota</taxon>
        <taxon>Clostridia</taxon>
        <taxon>Lachnospirales</taxon>
        <taxon>Lachnospiraceae</taxon>
        <taxon>Jutongia</taxon>
    </lineage>
</organism>
<evidence type="ECO:0000256" key="3">
    <source>
        <dbReference type="ARBA" id="ARBA00023244"/>
    </source>
</evidence>
<evidence type="ECO:0000256" key="1">
    <source>
        <dbReference type="ARBA" id="ARBA00022857"/>
    </source>
</evidence>
<feature type="binding site" evidence="4">
    <location>
        <begin position="47"/>
        <end position="50"/>
    </location>
    <ligand>
        <name>substrate</name>
    </ligand>
</feature>
<feature type="binding site" evidence="4">
    <location>
        <begin position="110"/>
        <end position="112"/>
    </location>
    <ligand>
        <name>substrate</name>
    </ligand>
</feature>
<gene>
    <name evidence="4" type="primary">hemA</name>
    <name evidence="7" type="ORF">H8700_06520</name>
</gene>
<dbReference type="PIRSF" id="PIRSF000445">
    <property type="entry name" value="4pyrrol_synth_GluRdtase"/>
    <property type="match status" value="1"/>
</dbReference>
<feature type="binding site" evidence="4">
    <location>
        <begin position="186"/>
        <end position="191"/>
    </location>
    <ligand>
        <name>NADP(+)</name>
        <dbReference type="ChEBI" id="CHEBI:58349"/>
    </ligand>
</feature>
<evidence type="ECO:0000259" key="5">
    <source>
        <dbReference type="Pfam" id="PF01488"/>
    </source>
</evidence>
<protein>
    <recommendedName>
        <fullName evidence="4">Glutamyl-tRNA reductase</fullName>
        <shortName evidence="4">GluTR</shortName>
        <ecNumber evidence="4">1.2.1.70</ecNumber>
    </recommendedName>
</protein>
<evidence type="ECO:0000256" key="4">
    <source>
        <dbReference type="HAMAP-Rule" id="MF_00087"/>
    </source>
</evidence>
<keyword evidence="3 4" id="KW-0627">Porphyrin biosynthesis</keyword>
<feature type="active site" description="Nucleophile" evidence="4">
    <location>
        <position position="48"/>
    </location>
</feature>
<comment type="function">
    <text evidence="4">Catalyzes the NADPH-dependent reduction of glutamyl-tRNA(Glu) to glutamate 1-semialdehyde (GSA).</text>
</comment>
<dbReference type="RefSeq" id="WP_249304442.1">
    <property type="nucleotide sequence ID" value="NZ_JACRSW010000027.1"/>
</dbReference>
<reference evidence="7 8" key="1">
    <citation type="submission" date="2020-08" db="EMBL/GenBank/DDBJ databases">
        <title>Genome public.</title>
        <authorList>
            <person name="Liu C."/>
            <person name="Sun Q."/>
        </authorList>
    </citation>
    <scope>NUCLEOTIDE SEQUENCE [LARGE SCALE GENOMIC DNA]</scope>
    <source>
        <strain evidence="7 8">BX3</strain>
    </source>
</reference>
<sequence>MYCISINYKQLKTESREAFSMQEKEQEAFFSRIQKEVSIDGVILLMTCNRCEIYAAGSKDTMSVIERIWLAQKPGKEELFYEHIMRYEKENAIRHLYRVICGLDSAVLGEVEIIHQIKAAYLFSKAHDMLDPTLHIIFQGALHLAKEIASQYQLTKLPVSVGTLTTGAVLSFCQEKKEPHILLVGARGEMGNIIMKDIVDACQTVQIVATTRKHHRQGLAFADTKQIRWVHYEERYDYVDWADVVISATNSPHYTFVASKVQKYLKESKMRLFLDLAVPRDIEEEIGTLSDCVIENMDYIESLAKHNNQKKLSEAKKVELYIQEKTDEMEKTLLMRDFYAKKKEQTAWLQDKSASWLLYRLKDHVDHNCFAQILDVIGTAQEQSTERKEL</sequence>
<evidence type="ECO:0000259" key="6">
    <source>
        <dbReference type="Pfam" id="PF05201"/>
    </source>
</evidence>
<dbReference type="PANTHER" id="PTHR43013:SF1">
    <property type="entry name" value="GLUTAMYL-TRNA REDUCTASE"/>
    <property type="match status" value="1"/>
</dbReference>
<dbReference type="HAMAP" id="MF_00087">
    <property type="entry name" value="Glu_tRNA_reductase"/>
    <property type="match status" value="1"/>
</dbReference>
<dbReference type="InterPro" id="IPR015895">
    <property type="entry name" value="4pyrrol_synth_GluRdtase_N"/>
</dbReference>
<dbReference type="InterPro" id="IPR036291">
    <property type="entry name" value="NAD(P)-bd_dom_sf"/>
</dbReference>
<dbReference type="Gene3D" id="3.40.50.720">
    <property type="entry name" value="NAD(P)-binding Rossmann-like Domain"/>
    <property type="match status" value="1"/>
</dbReference>
<evidence type="ECO:0000256" key="2">
    <source>
        <dbReference type="ARBA" id="ARBA00023002"/>
    </source>
</evidence>
<comment type="caution">
    <text evidence="7">The sequence shown here is derived from an EMBL/GenBank/DDBJ whole genome shotgun (WGS) entry which is preliminary data.</text>
</comment>
<feature type="binding site" evidence="4">
    <location>
        <position position="116"/>
    </location>
    <ligand>
        <name>substrate</name>
    </ligand>
</feature>
<keyword evidence="8" id="KW-1185">Reference proteome</keyword>
<comment type="pathway">
    <text evidence="4">Porphyrin-containing compound metabolism; protoporphyrin-IX biosynthesis; 5-aminolevulinate from L-glutamyl-tRNA(Glu): step 1/2.</text>
</comment>
<dbReference type="EC" id="1.2.1.70" evidence="4"/>
<feature type="binding site" evidence="4">
    <location>
        <position position="105"/>
    </location>
    <ligand>
        <name>substrate</name>
    </ligand>
</feature>
<dbReference type="Proteomes" id="UP000637513">
    <property type="component" value="Unassembled WGS sequence"/>
</dbReference>
<evidence type="ECO:0000313" key="8">
    <source>
        <dbReference type="Proteomes" id="UP000637513"/>
    </source>
</evidence>
<comment type="catalytic activity">
    <reaction evidence="4">
        <text>(S)-4-amino-5-oxopentanoate + tRNA(Glu) + NADP(+) = L-glutamyl-tRNA(Glu) + NADPH + H(+)</text>
        <dbReference type="Rhea" id="RHEA:12344"/>
        <dbReference type="Rhea" id="RHEA-COMP:9663"/>
        <dbReference type="Rhea" id="RHEA-COMP:9680"/>
        <dbReference type="ChEBI" id="CHEBI:15378"/>
        <dbReference type="ChEBI" id="CHEBI:57501"/>
        <dbReference type="ChEBI" id="CHEBI:57783"/>
        <dbReference type="ChEBI" id="CHEBI:58349"/>
        <dbReference type="ChEBI" id="CHEBI:78442"/>
        <dbReference type="ChEBI" id="CHEBI:78520"/>
        <dbReference type="EC" id="1.2.1.70"/>
    </reaction>
</comment>
<dbReference type="SUPFAM" id="SSF51735">
    <property type="entry name" value="NAD(P)-binding Rossmann-fold domains"/>
    <property type="match status" value="1"/>
</dbReference>
<dbReference type="Pfam" id="PF01488">
    <property type="entry name" value="Shikimate_DH"/>
    <property type="match status" value="1"/>
</dbReference>
<comment type="similarity">
    <text evidence="4">Belongs to the glutamyl-tRNA reductase family.</text>
</comment>
<dbReference type="InterPro" id="IPR036343">
    <property type="entry name" value="GluRdtase_N_sf"/>
</dbReference>
<dbReference type="InterPro" id="IPR006151">
    <property type="entry name" value="Shikm_DH/Glu-tRNA_Rdtase"/>
</dbReference>
<keyword evidence="1 4" id="KW-0521">NADP</keyword>
<keyword evidence="2 4" id="KW-0560">Oxidoreductase</keyword>
<feature type="domain" description="Quinate/shikimate 5-dehydrogenase/glutamyl-tRNA reductase" evidence="5">
    <location>
        <begin position="176"/>
        <end position="301"/>
    </location>
</feature>
<dbReference type="PANTHER" id="PTHR43013">
    <property type="entry name" value="GLUTAMYL-TRNA REDUCTASE"/>
    <property type="match status" value="1"/>
</dbReference>
<feature type="domain" description="Glutamyl-tRNA reductase N-terminal" evidence="6">
    <location>
        <begin position="4"/>
        <end position="151"/>
    </location>
</feature>